<dbReference type="NCBIfam" id="NF003037">
    <property type="entry name" value="PRK03932.1"/>
    <property type="match status" value="1"/>
</dbReference>
<dbReference type="InterPro" id="IPR002312">
    <property type="entry name" value="Asp/Asn-tRNA-synth_IIb"/>
</dbReference>
<dbReference type="InterPro" id="IPR012340">
    <property type="entry name" value="NA-bd_OB-fold"/>
</dbReference>
<proteinExistence type="inferred from homology"/>
<name>A0A5M6DFF3_9BACT</name>
<dbReference type="GO" id="GO:0004816">
    <property type="term" value="F:asparagine-tRNA ligase activity"/>
    <property type="evidence" value="ECO:0007669"/>
    <property type="project" value="UniProtKB-UniRule"/>
</dbReference>
<keyword evidence="4 7" id="KW-0067">ATP-binding</keyword>
<dbReference type="PRINTS" id="PR01042">
    <property type="entry name" value="TRNASYNTHASP"/>
</dbReference>
<protein>
    <recommendedName>
        <fullName evidence="7">Asparagine--tRNA ligase</fullName>
        <ecNumber evidence="7">6.1.1.22</ecNumber>
    </recommendedName>
    <alternativeName>
        <fullName evidence="7">Asparaginyl-tRNA synthetase</fullName>
        <shortName evidence="7">AsnRS</shortName>
    </alternativeName>
</protein>
<dbReference type="InterPro" id="IPR006195">
    <property type="entry name" value="aa-tRNA-synth_II"/>
</dbReference>
<keyword evidence="5 7" id="KW-0648">Protein biosynthesis</keyword>
<accession>A0A5M6DFF3</accession>
<keyword evidence="7" id="KW-0963">Cytoplasm</keyword>
<dbReference type="Pfam" id="PF01336">
    <property type="entry name" value="tRNA_anti-codon"/>
    <property type="match status" value="1"/>
</dbReference>
<feature type="domain" description="Aminoacyl-transfer RNA synthetases class-II family profile" evidence="8">
    <location>
        <begin position="142"/>
        <end position="459"/>
    </location>
</feature>
<dbReference type="PANTHER" id="PTHR22594">
    <property type="entry name" value="ASPARTYL/LYSYL-TRNA SYNTHETASE"/>
    <property type="match status" value="1"/>
</dbReference>
<evidence type="ECO:0000256" key="1">
    <source>
        <dbReference type="ARBA" id="ARBA00008226"/>
    </source>
</evidence>
<dbReference type="CDD" id="cd04318">
    <property type="entry name" value="EcAsnRS_like_N"/>
    <property type="match status" value="1"/>
</dbReference>
<dbReference type="Proteomes" id="UP000324479">
    <property type="component" value="Unassembled WGS sequence"/>
</dbReference>
<evidence type="ECO:0000313" key="10">
    <source>
        <dbReference type="Proteomes" id="UP000324479"/>
    </source>
</evidence>
<dbReference type="RefSeq" id="WP_150075235.1">
    <property type="nucleotide sequence ID" value="NZ_VWOX01000002.1"/>
</dbReference>
<dbReference type="HAMAP" id="MF_00534">
    <property type="entry name" value="Asn_tRNA_synth"/>
    <property type="match status" value="1"/>
</dbReference>
<evidence type="ECO:0000256" key="5">
    <source>
        <dbReference type="ARBA" id="ARBA00022917"/>
    </source>
</evidence>
<reference evidence="9 10" key="1">
    <citation type="submission" date="2019-08" db="EMBL/GenBank/DDBJ databases">
        <authorList>
            <person name="Dhanesh K."/>
            <person name="Kumar G."/>
            <person name="Sasikala C."/>
            <person name="Venkata Ramana C."/>
        </authorList>
    </citation>
    <scope>NUCLEOTIDE SEQUENCE [LARGE SCALE GENOMIC DNA]</scope>
    <source>
        <strain evidence="9 10">JC645</strain>
    </source>
</reference>
<dbReference type="Pfam" id="PF00152">
    <property type="entry name" value="tRNA-synt_2"/>
    <property type="match status" value="1"/>
</dbReference>
<dbReference type="SUPFAM" id="SSF55681">
    <property type="entry name" value="Class II aaRS and biotin synthetases"/>
    <property type="match status" value="1"/>
</dbReference>
<comment type="subunit">
    <text evidence="7">Homodimer.</text>
</comment>
<dbReference type="EMBL" id="VWOX01000002">
    <property type="protein sequence ID" value="KAA5546228.1"/>
    <property type="molecule type" value="Genomic_DNA"/>
</dbReference>
<keyword evidence="6 7" id="KW-0030">Aminoacyl-tRNA synthetase</keyword>
<comment type="catalytic activity">
    <reaction evidence="7">
        <text>tRNA(Asn) + L-asparagine + ATP = L-asparaginyl-tRNA(Asn) + AMP + diphosphate + H(+)</text>
        <dbReference type="Rhea" id="RHEA:11180"/>
        <dbReference type="Rhea" id="RHEA-COMP:9659"/>
        <dbReference type="Rhea" id="RHEA-COMP:9674"/>
        <dbReference type="ChEBI" id="CHEBI:15378"/>
        <dbReference type="ChEBI" id="CHEBI:30616"/>
        <dbReference type="ChEBI" id="CHEBI:33019"/>
        <dbReference type="ChEBI" id="CHEBI:58048"/>
        <dbReference type="ChEBI" id="CHEBI:78442"/>
        <dbReference type="ChEBI" id="CHEBI:78515"/>
        <dbReference type="ChEBI" id="CHEBI:456215"/>
        <dbReference type="EC" id="6.1.1.22"/>
    </reaction>
</comment>
<organism evidence="9 10">
    <name type="scientific">Roseiconus nitratireducens</name>
    <dbReference type="NCBI Taxonomy" id="2605748"/>
    <lineage>
        <taxon>Bacteria</taxon>
        <taxon>Pseudomonadati</taxon>
        <taxon>Planctomycetota</taxon>
        <taxon>Planctomycetia</taxon>
        <taxon>Pirellulales</taxon>
        <taxon>Pirellulaceae</taxon>
        <taxon>Roseiconus</taxon>
    </lineage>
</organism>
<comment type="similarity">
    <text evidence="1 7">Belongs to the class-II aminoacyl-tRNA synthetase family.</text>
</comment>
<sequence length="469" mass="52743">MSEWISVKQARLANSTERSGAAASVEVRGWVRTRRDSKGGFSFLEINDGSSLGNLQVVAPGELDNYASEVQKLTAGCSVVITGTLQESPAKGQATELHADAVRVLGWADPETYPLQKKRHSFEKLREWAHLRTRTNTLGAVMRVRDQISQSIHQFFHQHGFFYVHTPIVTASDCEGAGEMFRVTTLDLERLAKSGGPVDYSQDFFDKPTFLTVSGQLEAETYATSLGRVYTFGPTFRAENSNTSRHLAEFWMVEPEAAFFDLADNMKLAEDFLKRVFSDVLQKCGEDMEFFDQRIEKGKIAQVESVIEKPFQHMTYTRAIEVLESCGESFDFPIRWGSDLQAEHERYLTETHVGGPLILTDYPASIKPFYMRLSDDQKTVAAMDVLVPGVGEIIGGSQREERLEVLQTRMAAQSLDPQEYWWYIDLRRFGTVPHSGFGLGLERAVQYVTGMANIRDVVPFPRTPGSAEF</sequence>
<dbReference type="NCBIfam" id="TIGR00457">
    <property type="entry name" value="asnS"/>
    <property type="match status" value="1"/>
</dbReference>
<dbReference type="GO" id="GO:0005737">
    <property type="term" value="C:cytoplasm"/>
    <property type="evidence" value="ECO:0007669"/>
    <property type="project" value="UniProtKB-SubCell"/>
</dbReference>
<evidence type="ECO:0000256" key="7">
    <source>
        <dbReference type="HAMAP-Rule" id="MF_00534"/>
    </source>
</evidence>
<dbReference type="Gene3D" id="3.30.930.10">
    <property type="entry name" value="Bira Bifunctional Protein, Domain 2"/>
    <property type="match status" value="1"/>
</dbReference>
<comment type="caution">
    <text evidence="9">The sequence shown here is derived from an EMBL/GenBank/DDBJ whole genome shotgun (WGS) entry which is preliminary data.</text>
</comment>
<keyword evidence="10" id="KW-1185">Reference proteome</keyword>
<keyword evidence="2 7" id="KW-0436">Ligase</keyword>
<dbReference type="InterPro" id="IPR045864">
    <property type="entry name" value="aa-tRNA-synth_II/BPL/LPL"/>
</dbReference>
<dbReference type="FunFam" id="3.30.930.10:FF:000016">
    <property type="entry name" value="Asparagine--tRNA ligase"/>
    <property type="match status" value="1"/>
</dbReference>
<comment type="subcellular location">
    <subcellularLocation>
        <location evidence="7">Cytoplasm</location>
    </subcellularLocation>
</comment>
<dbReference type="GO" id="GO:0006421">
    <property type="term" value="P:asparaginyl-tRNA aminoacylation"/>
    <property type="evidence" value="ECO:0007669"/>
    <property type="project" value="UniProtKB-UniRule"/>
</dbReference>
<dbReference type="PROSITE" id="PS50862">
    <property type="entry name" value="AA_TRNA_LIGASE_II"/>
    <property type="match status" value="1"/>
</dbReference>
<evidence type="ECO:0000313" key="9">
    <source>
        <dbReference type="EMBL" id="KAA5546228.1"/>
    </source>
</evidence>
<dbReference type="PANTHER" id="PTHR22594:SF34">
    <property type="entry name" value="ASPARAGINE--TRNA LIGASE, MITOCHONDRIAL-RELATED"/>
    <property type="match status" value="1"/>
</dbReference>
<evidence type="ECO:0000259" key="8">
    <source>
        <dbReference type="PROSITE" id="PS50862"/>
    </source>
</evidence>
<dbReference type="InterPro" id="IPR004365">
    <property type="entry name" value="NA-bd_OB_tRNA"/>
</dbReference>
<evidence type="ECO:0000256" key="2">
    <source>
        <dbReference type="ARBA" id="ARBA00022598"/>
    </source>
</evidence>
<evidence type="ECO:0000256" key="6">
    <source>
        <dbReference type="ARBA" id="ARBA00023146"/>
    </source>
</evidence>
<dbReference type="CDD" id="cd00776">
    <property type="entry name" value="AsxRS_core"/>
    <property type="match status" value="1"/>
</dbReference>
<dbReference type="InterPro" id="IPR004364">
    <property type="entry name" value="Aa-tRNA-synt_II"/>
</dbReference>
<dbReference type="Gene3D" id="2.40.50.140">
    <property type="entry name" value="Nucleic acid-binding proteins"/>
    <property type="match status" value="1"/>
</dbReference>
<dbReference type="SUPFAM" id="SSF50249">
    <property type="entry name" value="Nucleic acid-binding proteins"/>
    <property type="match status" value="1"/>
</dbReference>
<dbReference type="GO" id="GO:0005524">
    <property type="term" value="F:ATP binding"/>
    <property type="evidence" value="ECO:0007669"/>
    <property type="project" value="UniProtKB-UniRule"/>
</dbReference>
<evidence type="ECO:0000256" key="3">
    <source>
        <dbReference type="ARBA" id="ARBA00022741"/>
    </source>
</evidence>
<keyword evidence="3 7" id="KW-0547">Nucleotide-binding</keyword>
<evidence type="ECO:0000256" key="4">
    <source>
        <dbReference type="ARBA" id="ARBA00022840"/>
    </source>
</evidence>
<dbReference type="EC" id="6.1.1.22" evidence="7"/>
<dbReference type="InterPro" id="IPR004522">
    <property type="entry name" value="Asn-tRNA-ligase"/>
</dbReference>
<gene>
    <name evidence="7 9" type="primary">asnS</name>
    <name evidence="9" type="ORF">FYK55_04885</name>
</gene>
<dbReference type="GO" id="GO:0003676">
    <property type="term" value="F:nucleic acid binding"/>
    <property type="evidence" value="ECO:0007669"/>
    <property type="project" value="InterPro"/>
</dbReference>
<dbReference type="AlphaFoldDB" id="A0A5M6DFF3"/>